<proteinExistence type="predicted"/>
<name>A0AAE6Y5W1_STRAT</name>
<evidence type="ECO:0000313" key="3">
    <source>
        <dbReference type="Proteomes" id="UP000502504"/>
    </source>
</evidence>
<sequence length="191" mass="20582">MTPATQVTPATQAAPAPGTEHSPPAPQSDPRHQVISQRDGTRGPRRTRIRLDGPVTETPAPYVHPVGRVAPDWGFVIAEHPEPGQYRHFQFAWKAAGPETTGMGLRIGRGRDGLAVTVLAGDSRWPEETVLTRLCLGERPPAEWSTVRLDLWELTGGRLPLAGVTLRSDGGGALFDRLALGRTAADLPRPT</sequence>
<dbReference type="AlphaFoldDB" id="A0AAE6Y5W1"/>
<feature type="region of interest" description="Disordered" evidence="1">
    <location>
        <begin position="1"/>
        <end position="59"/>
    </location>
</feature>
<dbReference type="Proteomes" id="UP000502504">
    <property type="component" value="Chromosome"/>
</dbReference>
<gene>
    <name evidence="2" type="ORF">HCX60_03920</name>
</gene>
<reference evidence="2 3" key="1">
    <citation type="submission" date="2020-03" db="EMBL/GenBank/DDBJ databases">
        <title>Is there a link between lipid content and antibiotic production in Streptomyces?</title>
        <authorList>
            <person name="David M."/>
            <person name="Lejeune C."/>
            <person name="Abreu S."/>
            <person name="Thibessard A."/>
            <person name="Leblond P."/>
            <person name="Chaminade P."/>
            <person name="Virolle M.-J."/>
        </authorList>
    </citation>
    <scope>NUCLEOTIDE SEQUENCE [LARGE SCALE GENOMIC DNA]</scope>
    <source>
        <strain evidence="2 3">DSM 41481</strain>
    </source>
</reference>
<dbReference type="EMBL" id="CP050692">
    <property type="protein sequence ID" value="QIT42774.1"/>
    <property type="molecule type" value="Genomic_DNA"/>
</dbReference>
<evidence type="ECO:0000256" key="1">
    <source>
        <dbReference type="SAM" id="MobiDB-lite"/>
    </source>
</evidence>
<feature type="compositionally biased region" description="Low complexity" evidence="1">
    <location>
        <begin position="1"/>
        <end position="17"/>
    </location>
</feature>
<accession>A0AAE6Y5W1</accession>
<dbReference type="RefSeq" id="WP_143648308.1">
    <property type="nucleotide sequence ID" value="NZ_CM007717.1"/>
</dbReference>
<organism evidence="2 3">
    <name type="scientific">Streptomyces antibioticus</name>
    <dbReference type="NCBI Taxonomy" id="1890"/>
    <lineage>
        <taxon>Bacteria</taxon>
        <taxon>Bacillati</taxon>
        <taxon>Actinomycetota</taxon>
        <taxon>Actinomycetes</taxon>
        <taxon>Kitasatosporales</taxon>
        <taxon>Streptomycetaceae</taxon>
        <taxon>Streptomyces</taxon>
    </lineage>
</organism>
<evidence type="ECO:0000313" key="2">
    <source>
        <dbReference type="EMBL" id="QIT42774.1"/>
    </source>
</evidence>
<protein>
    <submittedName>
        <fullName evidence="2">Uncharacterized protein</fullName>
    </submittedName>
</protein>